<feature type="chain" id="PRO_5047057515" description="ABC transporter substrate-binding protein" evidence="1">
    <location>
        <begin position="27"/>
        <end position="45"/>
    </location>
</feature>
<gene>
    <name evidence="2" type="ORF">O0535_22275</name>
</gene>
<sequence length="45" mass="4806">MKKNLLKLTALAFGLVLLVSPMAAEASVSSLSKPSVILYSTDPNW</sequence>
<evidence type="ECO:0000313" key="2">
    <source>
        <dbReference type="EMBL" id="MCZ0833438.1"/>
    </source>
</evidence>
<dbReference type="RefSeq" id="WP_258418384.1">
    <property type="nucleotide sequence ID" value="NZ_JAPTNG010000023.1"/>
</dbReference>
<evidence type="ECO:0000313" key="3">
    <source>
        <dbReference type="Proteomes" id="UP001067708"/>
    </source>
</evidence>
<evidence type="ECO:0000256" key="1">
    <source>
        <dbReference type="SAM" id="SignalP"/>
    </source>
</evidence>
<keyword evidence="3" id="KW-1185">Reference proteome</keyword>
<organism evidence="2 3">
    <name type="scientific">Brevibacillus halotolerans</name>
    <dbReference type="NCBI Taxonomy" id="1507437"/>
    <lineage>
        <taxon>Bacteria</taxon>
        <taxon>Bacillati</taxon>
        <taxon>Bacillota</taxon>
        <taxon>Bacilli</taxon>
        <taxon>Bacillales</taxon>
        <taxon>Paenibacillaceae</taxon>
        <taxon>Brevibacillus</taxon>
    </lineage>
</organism>
<dbReference type="Proteomes" id="UP001067708">
    <property type="component" value="Unassembled WGS sequence"/>
</dbReference>
<name>A0ABT4I308_9BACL</name>
<reference evidence="2" key="1">
    <citation type="submission" date="2022-09" db="EMBL/GenBank/DDBJ databases">
        <title>Genome analysis and characterization of larvicidal activity of Brevibacillus strains.</title>
        <authorList>
            <person name="Patrusheva E.V."/>
            <person name="Izotova A.O."/>
            <person name="Toshchakov S.V."/>
            <person name="Sineoky S.P."/>
        </authorList>
    </citation>
    <scope>NUCLEOTIDE SEQUENCE</scope>
    <source>
        <strain evidence="2">VKPM_B-13244</strain>
    </source>
</reference>
<evidence type="ECO:0008006" key="4">
    <source>
        <dbReference type="Google" id="ProtNLM"/>
    </source>
</evidence>
<keyword evidence="1" id="KW-0732">Signal</keyword>
<dbReference type="EMBL" id="JAPTNG010000023">
    <property type="protein sequence ID" value="MCZ0833438.1"/>
    <property type="molecule type" value="Genomic_DNA"/>
</dbReference>
<protein>
    <recommendedName>
        <fullName evidence="4">ABC transporter substrate-binding protein</fullName>
    </recommendedName>
</protein>
<accession>A0ABT4I308</accession>
<feature type="signal peptide" evidence="1">
    <location>
        <begin position="1"/>
        <end position="26"/>
    </location>
</feature>
<comment type="caution">
    <text evidence="2">The sequence shown here is derived from an EMBL/GenBank/DDBJ whole genome shotgun (WGS) entry which is preliminary data.</text>
</comment>
<proteinExistence type="predicted"/>